<evidence type="ECO:0000313" key="7">
    <source>
        <dbReference type="EMBL" id="MFC0687126.1"/>
    </source>
</evidence>
<dbReference type="SUPFAM" id="SSF54427">
    <property type="entry name" value="NTF2-like"/>
    <property type="match status" value="1"/>
</dbReference>
<evidence type="ECO:0000259" key="6">
    <source>
        <dbReference type="SMART" id="SM00978"/>
    </source>
</evidence>
<dbReference type="Proteomes" id="UP001589858">
    <property type="component" value="Unassembled WGS sequence"/>
</dbReference>
<feature type="domain" description="Tim44-like" evidence="6">
    <location>
        <begin position="84"/>
        <end position="230"/>
    </location>
</feature>
<evidence type="ECO:0000256" key="3">
    <source>
        <dbReference type="ARBA" id="ARBA00022946"/>
    </source>
</evidence>
<proteinExistence type="inferred from homology"/>
<comment type="subcellular location">
    <subcellularLocation>
        <location evidence="1">Membrane</location>
    </subcellularLocation>
</comment>
<organism evidence="7 8">
    <name type="scientific">Novosphingobium clariflavum</name>
    <dbReference type="NCBI Taxonomy" id="2029884"/>
    <lineage>
        <taxon>Bacteria</taxon>
        <taxon>Pseudomonadati</taxon>
        <taxon>Pseudomonadota</taxon>
        <taxon>Alphaproteobacteria</taxon>
        <taxon>Sphingomonadales</taxon>
        <taxon>Sphingomonadaceae</taxon>
        <taxon>Novosphingobium</taxon>
    </lineage>
</organism>
<dbReference type="SMART" id="SM00978">
    <property type="entry name" value="Tim44"/>
    <property type="match status" value="1"/>
</dbReference>
<evidence type="ECO:0000256" key="2">
    <source>
        <dbReference type="ARBA" id="ARBA00009597"/>
    </source>
</evidence>
<protein>
    <submittedName>
        <fullName evidence="7">Tim44/TimA family putative adaptor protein</fullName>
    </submittedName>
</protein>
<dbReference type="InterPro" id="IPR007379">
    <property type="entry name" value="Tim44-like_dom"/>
</dbReference>
<dbReference type="PANTHER" id="PTHR10721:SF1">
    <property type="entry name" value="MITOCHONDRIAL IMPORT INNER MEMBRANE TRANSLOCASE SUBUNIT TIM44"/>
    <property type="match status" value="1"/>
</dbReference>
<feature type="region of interest" description="Disordered" evidence="5">
    <location>
        <begin position="31"/>
        <end position="79"/>
    </location>
</feature>
<feature type="compositionally biased region" description="Basic and acidic residues" evidence="5">
    <location>
        <begin position="31"/>
        <end position="40"/>
    </location>
</feature>
<keyword evidence="8" id="KW-1185">Reference proteome</keyword>
<dbReference type="Pfam" id="PF04280">
    <property type="entry name" value="Tim44"/>
    <property type="match status" value="1"/>
</dbReference>
<dbReference type="RefSeq" id="WP_267221221.1">
    <property type="nucleotide sequence ID" value="NZ_JAPCWC010000009.1"/>
</dbReference>
<dbReference type="EMBL" id="JBHLTM010000081">
    <property type="protein sequence ID" value="MFC0687126.1"/>
    <property type="molecule type" value="Genomic_DNA"/>
</dbReference>
<dbReference type="PANTHER" id="PTHR10721">
    <property type="entry name" value="MITOCHONDRIAL IMPORT INNER MEMBRANE TRANSLOCASE SUBUNIT TIM44"/>
    <property type="match status" value="1"/>
</dbReference>
<name>A0ABV6SCX9_9SPHN</name>
<accession>A0ABV6SCX9</accession>
<dbReference type="Gene3D" id="3.10.450.240">
    <property type="match status" value="1"/>
</dbReference>
<reference evidence="7 8" key="1">
    <citation type="submission" date="2024-09" db="EMBL/GenBank/DDBJ databases">
        <authorList>
            <person name="Sun Q."/>
            <person name="Mori K."/>
        </authorList>
    </citation>
    <scope>NUCLEOTIDE SEQUENCE [LARGE SCALE GENOMIC DNA]</scope>
    <source>
        <strain evidence="7 8">CICC 11035S</strain>
    </source>
</reference>
<feature type="compositionally biased region" description="Basic and acidic residues" evidence="5">
    <location>
        <begin position="56"/>
        <end position="66"/>
    </location>
</feature>
<evidence type="ECO:0000313" key="8">
    <source>
        <dbReference type="Proteomes" id="UP001589858"/>
    </source>
</evidence>
<comment type="similarity">
    <text evidence="2">Belongs to the Tim44 family.</text>
</comment>
<evidence type="ECO:0000256" key="4">
    <source>
        <dbReference type="ARBA" id="ARBA00023136"/>
    </source>
</evidence>
<keyword evidence="3" id="KW-0809">Transit peptide</keyword>
<keyword evidence="4" id="KW-0472">Membrane</keyword>
<dbReference type="InterPro" id="IPR039544">
    <property type="entry name" value="Tim44-like"/>
</dbReference>
<comment type="caution">
    <text evidence="7">The sequence shown here is derived from an EMBL/GenBank/DDBJ whole genome shotgun (WGS) entry which is preliminary data.</text>
</comment>
<evidence type="ECO:0000256" key="5">
    <source>
        <dbReference type="SAM" id="MobiDB-lite"/>
    </source>
</evidence>
<sequence length="231" mass="25056">MTPEIVILAMIAAFLGLRLYSVLGRRAEHEEEPIQGRFEGRQGQPGNARVPVPPKADGKQDAKQADRSALAPRQREMPLAPPSVERGLAEIAGADRRFDAFAFLEGARSAYRLILESFWKGDKAELRALCDGDVYDSFSAAIDARIAAGETLDNRLIRIEEAAITGAGVDNGVARITIRFRSDIAAVTRDAEGHVIAGSLDDAIEAVDIWTFSRRIDAAGPDWLLDETDAG</sequence>
<evidence type="ECO:0000256" key="1">
    <source>
        <dbReference type="ARBA" id="ARBA00004370"/>
    </source>
</evidence>
<gene>
    <name evidence="7" type="ORF">ACFFF8_21300</name>
</gene>
<dbReference type="InterPro" id="IPR032710">
    <property type="entry name" value="NTF2-like_dom_sf"/>
</dbReference>
<dbReference type="NCBIfam" id="NF033779">
    <property type="entry name" value="Tim44_TimA_adap"/>
    <property type="match status" value="1"/>
</dbReference>